<keyword evidence="2" id="KW-1185">Reference proteome</keyword>
<proteinExistence type="predicted"/>
<name>A0ABD1CLB4_CULPP</name>
<evidence type="ECO:0000313" key="1">
    <source>
        <dbReference type="EMBL" id="KAL1377196.1"/>
    </source>
</evidence>
<sequence>WTTDSRYRERIRRRLFNEGTTGACRRNRSPLVIAATAASKKLTEIANHIHSWLPSKDRDYGLLPQASHSSSRDPVEMMN</sequence>
<comment type="caution">
    <text evidence="1">The sequence shown here is derived from an EMBL/GenBank/DDBJ whole genome shotgun (WGS) entry which is preliminary data.</text>
</comment>
<organism evidence="1 2">
    <name type="scientific">Culex pipiens pipiens</name>
    <name type="common">Northern house mosquito</name>
    <dbReference type="NCBI Taxonomy" id="38569"/>
    <lineage>
        <taxon>Eukaryota</taxon>
        <taxon>Metazoa</taxon>
        <taxon>Ecdysozoa</taxon>
        <taxon>Arthropoda</taxon>
        <taxon>Hexapoda</taxon>
        <taxon>Insecta</taxon>
        <taxon>Pterygota</taxon>
        <taxon>Neoptera</taxon>
        <taxon>Endopterygota</taxon>
        <taxon>Diptera</taxon>
        <taxon>Nematocera</taxon>
        <taxon>Culicoidea</taxon>
        <taxon>Culicidae</taxon>
        <taxon>Culicinae</taxon>
        <taxon>Culicini</taxon>
        <taxon>Culex</taxon>
        <taxon>Culex</taxon>
    </lineage>
</organism>
<dbReference type="AlphaFoldDB" id="A0ABD1CLB4"/>
<protein>
    <submittedName>
        <fullName evidence="1">Uncharacterized protein</fullName>
    </submittedName>
</protein>
<evidence type="ECO:0000313" key="2">
    <source>
        <dbReference type="Proteomes" id="UP001562425"/>
    </source>
</evidence>
<dbReference type="Proteomes" id="UP001562425">
    <property type="component" value="Unassembled WGS sequence"/>
</dbReference>
<feature type="non-terminal residue" evidence="1">
    <location>
        <position position="1"/>
    </location>
</feature>
<accession>A0ABD1CLB4</accession>
<gene>
    <name evidence="1" type="ORF">pipiens_004221</name>
</gene>
<dbReference type="EMBL" id="JBEHCU010011125">
    <property type="protein sequence ID" value="KAL1377196.1"/>
    <property type="molecule type" value="Genomic_DNA"/>
</dbReference>
<reference evidence="1 2" key="1">
    <citation type="submission" date="2024-05" db="EMBL/GenBank/DDBJ databases">
        <title>Culex pipiens pipiens assembly and annotation.</title>
        <authorList>
            <person name="Alout H."/>
            <person name="Durand T."/>
        </authorList>
    </citation>
    <scope>NUCLEOTIDE SEQUENCE [LARGE SCALE GENOMIC DNA]</scope>
    <source>
        <strain evidence="1">HA-2024</strain>
        <tissue evidence="1">Whole body</tissue>
    </source>
</reference>